<organism evidence="1 2">
    <name type="scientific">Debaryomyces fabryi</name>
    <dbReference type="NCBI Taxonomy" id="58627"/>
    <lineage>
        <taxon>Eukaryota</taxon>
        <taxon>Fungi</taxon>
        <taxon>Dikarya</taxon>
        <taxon>Ascomycota</taxon>
        <taxon>Saccharomycotina</taxon>
        <taxon>Pichiomycetes</taxon>
        <taxon>Debaryomycetaceae</taxon>
        <taxon>Debaryomyces</taxon>
    </lineage>
</organism>
<evidence type="ECO:0000313" key="2">
    <source>
        <dbReference type="Proteomes" id="UP000054251"/>
    </source>
</evidence>
<keyword evidence="2" id="KW-1185">Reference proteome</keyword>
<sequence length="356" mass="40617">MNNEEPSTDYGLSSEIDIIFSEMKENKKLKNTGEPSQATSLQFVSQTNDKTNAKDVYKEDKHTSSHVENADDKLITWAARLELESISLKEIVTGNLGHIFKQNYDFLKVACEEMTTKLSQMTCQIEEVKKTSSGYDTNEKLLETVNILSEKVTTIEKMFKPCSSRDTRNSVGSIETFIGEQVDYTLSNNKLLKEMIKNTDKTFHRLEKLERLLQETICESTKANSKEHSKICNILESHDKATFDKLLSLQRFISDNDRGSNQSLSQEIVSIKQYLKLLLPRIIGLETNSKKLFNDYHELQENLNTQIHLNPTKFDNINLSENPLVDSTVCSTSKRILDEASVPGSTNMNQKKRKII</sequence>
<dbReference type="Proteomes" id="UP000054251">
    <property type="component" value="Unassembled WGS sequence"/>
</dbReference>
<comment type="caution">
    <text evidence="1">The sequence shown here is derived from an EMBL/GenBank/DDBJ whole genome shotgun (WGS) entry which is preliminary data.</text>
</comment>
<protein>
    <submittedName>
        <fullName evidence="1">Uncharacterized protein</fullName>
    </submittedName>
</protein>
<evidence type="ECO:0000313" key="1">
    <source>
        <dbReference type="EMBL" id="KSA03396.1"/>
    </source>
</evidence>
<gene>
    <name evidence="1" type="ORF">AC631_00881</name>
</gene>
<reference evidence="1 2" key="1">
    <citation type="submission" date="2015-11" db="EMBL/GenBank/DDBJ databases">
        <title>The genome of Debaryomyces fabryi.</title>
        <authorList>
            <person name="Tafer H."/>
            <person name="Lopandic K."/>
        </authorList>
    </citation>
    <scope>NUCLEOTIDE SEQUENCE [LARGE SCALE GENOMIC DNA]</scope>
    <source>
        <strain evidence="1 2">CBS 789</strain>
    </source>
</reference>
<dbReference type="AlphaFoldDB" id="A0A0V1Q4E0"/>
<name>A0A0V1Q4E0_9ASCO</name>
<dbReference type="EMBL" id="LMYN01000010">
    <property type="protein sequence ID" value="KSA03396.1"/>
    <property type="molecule type" value="Genomic_DNA"/>
</dbReference>
<accession>A0A0V1Q4E0</accession>
<dbReference type="OrthoDB" id="4020944at2759"/>
<dbReference type="RefSeq" id="XP_015469498.1">
    <property type="nucleotide sequence ID" value="XM_015609711.1"/>
</dbReference>
<proteinExistence type="predicted"/>
<dbReference type="GeneID" id="26837890"/>